<sequence>MRRKFHGLKRPKIRQSWNKYNLYNLSRLRRQDIKTRTFFQQKWTAKASTRAYHGEQIREKQWQHMFRPRLASVVPMDHRYLAQFDGSEQALGRGSGLDVDPSANSQREGNSAKKNPKIPYMNMVYAPMERRLDTAVFRALFASSARQARQFVVHGFVRVNGKKMIYPGYMLNPGDMFQVEPERVLFATGAPKTKRQRRSGRRKAKEAPPSSEAASNKGATDEDVGLDLSTLSLTESAAAAAPPPSDDPVAALLTRARATISGIDESSLTAKQKQAFRSLKKSAKSLHSQRNSAPAFAVPTLEAELSNFTFLLSPPNSPSNPASADGQSAKEATPEKVMQQAYENPIDSSKPYGTPWRPRDYMSPFAFIPRYLEVNQNICAAVYLRHPVARPGLSEVSISLDTYTGDAYQWLLRRYLPHSIKNRISWHSIGIFVAVVDKCKQISCNNLKKKLVHGNRGILYKY</sequence>
<feature type="region of interest" description="Disordered" evidence="7">
    <location>
        <begin position="187"/>
        <end position="222"/>
    </location>
</feature>
<comment type="similarity">
    <text evidence="1">Belongs to the universal ribosomal protein uS4 family.</text>
</comment>
<dbReference type="SUPFAM" id="SSF55174">
    <property type="entry name" value="Alpha-L RNA-binding motif"/>
    <property type="match status" value="1"/>
</dbReference>
<protein>
    <recommendedName>
        <fullName evidence="8">RNA-binding S4 domain-containing protein</fullName>
    </recommendedName>
</protein>
<dbReference type="PANTHER" id="PTHR11831:SF4">
    <property type="entry name" value="SMALL RIBOSOMAL SUBUNIT PROTEIN US4M"/>
    <property type="match status" value="1"/>
</dbReference>
<dbReference type="InterPro" id="IPR018079">
    <property type="entry name" value="Ribosomal_uS4_CS"/>
</dbReference>
<name>A0A9P8LCM4_9PEZI</name>
<dbReference type="InterPro" id="IPR022801">
    <property type="entry name" value="Ribosomal_uS4"/>
</dbReference>
<dbReference type="Pfam" id="PF01479">
    <property type="entry name" value="S4"/>
    <property type="match status" value="1"/>
</dbReference>
<feature type="domain" description="RNA-binding S4" evidence="8">
    <location>
        <begin position="130"/>
        <end position="190"/>
    </location>
</feature>
<keyword evidence="4" id="KW-0689">Ribosomal protein</keyword>
<dbReference type="GO" id="GO:0005763">
    <property type="term" value="C:mitochondrial small ribosomal subunit"/>
    <property type="evidence" value="ECO:0007669"/>
    <property type="project" value="TreeGrafter"/>
</dbReference>
<keyword evidence="3 6" id="KW-0694">RNA-binding</keyword>
<keyword evidence="5" id="KW-0687">Ribonucleoprotein</keyword>
<evidence type="ECO:0000259" key="8">
    <source>
        <dbReference type="SMART" id="SM00363"/>
    </source>
</evidence>
<dbReference type="CDD" id="cd00165">
    <property type="entry name" value="S4"/>
    <property type="match status" value="1"/>
</dbReference>
<evidence type="ECO:0000256" key="2">
    <source>
        <dbReference type="ARBA" id="ARBA00022730"/>
    </source>
</evidence>
<reference evidence="9" key="1">
    <citation type="submission" date="2021-03" db="EMBL/GenBank/DDBJ databases">
        <title>Comparative genomics and phylogenomic investigation of the class Geoglossomycetes provide insights into ecological specialization and systematics.</title>
        <authorList>
            <person name="Melie T."/>
            <person name="Pirro S."/>
            <person name="Miller A.N."/>
            <person name="Quandt A."/>
        </authorList>
    </citation>
    <scope>NUCLEOTIDE SEQUENCE</scope>
    <source>
        <strain evidence="9">CAQ_001_2017</strain>
    </source>
</reference>
<evidence type="ECO:0000256" key="7">
    <source>
        <dbReference type="SAM" id="MobiDB-lite"/>
    </source>
</evidence>
<feature type="compositionally biased region" description="Basic residues" evidence="7">
    <location>
        <begin position="192"/>
        <end position="204"/>
    </location>
</feature>
<keyword evidence="2 6" id="KW-0699">rRNA-binding</keyword>
<organism evidence="9 10">
    <name type="scientific">Trichoglossum hirsutum</name>
    <dbReference type="NCBI Taxonomy" id="265104"/>
    <lineage>
        <taxon>Eukaryota</taxon>
        <taxon>Fungi</taxon>
        <taxon>Dikarya</taxon>
        <taxon>Ascomycota</taxon>
        <taxon>Pezizomycotina</taxon>
        <taxon>Geoglossomycetes</taxon>
        <taxon>Geoglossales</taxon>
        <taxon>Geoglossaceae</taxon>
        <taxon>Trichoglossum</taxon>
    </lineage>
</organism>
<keyword evidence="10" id="KW-1185">Reference proteome</keyword>
<dbReference type="Proteomes" id="UP000750711">
    <property type="component" value="Unassembled WGS sequence"/>
</dbReference>
<evidence type="ECO:0000256" key="6">
    <source>
        <dbReference type="PROSITE-ProRule" id="PRU00182"/>
    </source>
</evidence>
<dbReference type="InterPro" id="IPR036986">
    <property type="entry name" value="S4_RNA-bd_sf"/>
</dbReference>
<feature type="compositionally biased region" description="Polar residues" evidence="7">
    <location>
        <begin position="102"/>
        <end position="113"/>
    </location>
</feature>
<evidence type="ECO:0000256" key="5">
    <source>
        <dbReference type="ARBA" id="ARBA00023274"/>
    </source>
</evidence>
<comment type="caution">
    <text evidence="9">The sequence shown here is derived from an EMBL/GenBank/DDBJ whole genome shotgun (WGS) entry which is preliminary data.</text>
</comment>
<dbReference type="GO" id="GO:0042274">
    <property type="term" value="P:ribosomal small subunit biogenesis"/>
    <property type="evidence" value="ECO:0007669"/>
    <property type="project" value="TreeGrafter"/>
</dbReference>
<dbReference type="InterPro" id="IPR002942">
    <property type="entry name" value="S4_RNA-bd"/>
</dbReference>
<dbReference type="SMART" id="SM00363">
    <property type="entry name" value="S4"/>
    <property type="match status" value="1"/>
</dbReference>
<dbReference type="PROSITE" id="PS50889">
    <property type="entry name" value="S4"/>
    <property type="match status" value="1"/>
</dbReference>
<gene>
    <name evidence="9" type="ORF">GP486_003683</name>
</gene>
<evidence type="ECO:0000313" key="10">
    <source>
        <dbReference type="Proteomes" id="UP000750711"/>
    </source>
</evidence>
<dbReference type="PANTHER" id="PTHR11831">
    <property type="entry name" value="30S 40S RIBOSOMAL PROTEIN"/>
    <property type="match status" value="1"/>
</dbReference>
<dbReference type="Gene3D" id="3.10.290.10">
    <property type="entry name" value="RNA-binding S4 domain"/>
    <property type="match status" value="1"/>
</dbReference>
<dbReference type="GO" id="GO:0003735">
    <property type="term" value="F:structural constituent of ribosome"/>
    <property type="evidence" value="ECO:0007669"/>
    <property type="project" value="TreeGrafter"/>
</dbReference>
<dbReference type="AlphaFoldDB" id="A0A9P8LCM4"/>
<evidence type="ECO:0000256" key="1">
    <source>
        <dbReference type="ARBA" id="ARBA00007465"/>
    </source>
</evidence>
<evidence type="ECO:0000313" key="9">
    <source>
        <dbReference type="EMBL" id="KAH0559795.1"/>
    </source>
</evidence>
<feature type="region of interest" description="Disordered" evidence="7">
    <location>
        <begin position="313"/>
        <end position="333"/>
    </location>
</feature>
<proteinExistence type="inferred from homology"/>
<dbReference type="EMBL" id="JAGHQM010000519">
    <property type="protein sequence ID" value="KAH0559795.1"/>
    <property type="molecule type" value="Genomic_DNA"/>
</dbReference>
<dbReference type="PROSITE" id="PS00632">
    <property type="entry name" value="RIBOSOMAL_S4"/>
    <property type="match status" value="1"/>
</dbReference>
<evidence type="ECO:0000256" key="3">
    <source>
        <dbReference type="ARBA" id="ARBA00022884"/>
    </source>
</evidence>
<dbReference type="GO" id="GO:0019843">
    <property type="term" value="F:rRNA binding"/>
    <property type="evidence" value="ECO:0007669"/>
    <property type="project" value="UniProtKB-KW"/>
</dbReference>
<evidence type="ECO:0000256" key="4">
    <source>
        <dbReference type="ARBA" id="ARBA00022980"/>
    </source>
</evidence>
<accession>A0A9P8LCM4</accession>
<feature type="region of interest" description="Disordered" evidence="7">
    <location>
        <begin position="91"/>
        <end position="117"/>
    </location>
</feature>